<name>A0A1T4W3D0_9BACT</name>
<dbReference type="EMBL" id="FUYA01000004">
    <property type="protein sequence ID" value="SKA71231.1"/>
    <property type="molecule type" value="Genomic_DNA"/>
</dbReference>
<dbReference type="Pfam" id="PF03548">
    <property type="entry name" value="LolA"/>
    <property type="match status" value="1"/>
</dbReference>
<keyword evidence="4" id="KW-1185">Reference proteome</keyword>
<evidence type="ECO:0000313" key="4">
    <source>
        <dbReference type="Proteomes" id="UP000189733"/>
    </source>
</evidence>
<dbReference type="PANTHER" id="PTHR35869">
    <property type="entry name" value="OUTER-MEMBRANE LIPOPROTEIN CARRIER PROTEIN"/>
    <property type="match status" value="1"/>
</dbReference>
<feature type="signal peptide" evidence="2">
    <location>
        <begin position="1"/>
        <end position="31"/>
    </location>
</feature>
<dbReference type="Proteomes" id="UP000189733">
    <property type="component" value="Unassembled WGS sequence"/>
</dbReference>
<dbReference type="SUPFAM" id="SSF89392">
    <property type="entry name" value="Prokaryotic lipoproteins and lipoprotein localization factors"/>
    <property type="match status" value="1"/>
</dbReference>
<dbReference type="OrthoDB" id="9785727at2"/>
<dbReference type="InterPro" id="IPR004564">
    <property type="entry name" value="OM_lipoprot_carrier_LolA-like"/>
</dbReference>
<dbReference type="RefSeq" id="WP_078684732.1">
    <property type="nucleotide sequence ID" value="NZ_FUYA01000004.1"/>
</dbReference>
<dbReference type="AlphaFoldDB" id="A0A1T4W3D0"/>
<organism evidence="3 4">
    <name type="scientific">Desulfobaculum bizertense DSM 18034</name>
    <dbReference type="NCBI Taxonomy" id="1121442"/>
    <lineage>
        <taxon>Bacteria</taxon>
        <taxon>Pseudomonadati</taxon>
        <taxon>Thermodesulfobacteriota</taxon>
        <taxon>Desulfovibrionia</taxon>
        <taxon>Desulfovibrionales</taxon>
        <taxon>Desulfovibrionaceae</taxon>
        <taxon>Desulfobaculum</taxon>
    </lineage>
</organism>
<dbReference type="InterPro" id="IPR029046">
    <property type="entry name" value="LolA/LolB/LppX"/>
</dbReference>
<sequence length="228" mass="25497">MSLTFLKRCACIAIIASLFVCLLGVPQAALAASKTQDVLVAVQKKYESVKGLSADITQVLTNASSGKVENRTGTLKFQQPALIRWKTLTPEPELLVVGKEKVWEYFPEEETAYVYERKQVIGSKTMLRFLSGQARLDEDFAVSLVDEKGASVKLELVPNEPEPNLVQAFVWVDTQNWLLERVQLIDFFGNVNDVTMSKVQENPSFVQDDFRFTPPKGTELVTNPAQPQ</sequence>
<keyword evidence="3" id="KW-0449">Lipoprotein</keyword>
<dbReference type="PANTHER" id="PTHR35869:SF1">
    <property type="entry name" value="OUTER-MEMBRANE LIPOPROTEIN CARRIER PROTEIN"/>
    <property type="match status" value="1"/>
</dbReference>
<gene>
    <name evidence="3" type="ORF">SAMN02745702_01438</name>
</gene>
<protein>
    <submittedName>
        <fullName evidence="3">Outer membrane lipoprotein carrier protein</fullName>
    </submittedName>
</protein>
<evidence type="ECO:0000256" key="1">
    <source>
        <dbReference type="ARBA" id="ARBA00022729"/>
    </source>
</evidence>
<accession>A0A1T4W3D0</accession>
<dbReference type="Gene3D" id="2.50.20.10">
    <property type="entry name" value="Lipoprotein localisation LolA/LolB/LppX"/>
    <property type="match status" value="1"/>
</dbReference>
<evidence type="ECO:0000256" key="2">
    <source>
        <dbReference type="SAM" id="SignalP"/>
    </source>
</evidence>
<dbReference type="CDD" id="cd16325">
    <property type="entry name" value="LolA"/>
    <property type="match status" value="1"/>
</dbReference>
<evidence type="ECO:0000313" key="3">
    <source>
        <dbReference type="EMBL" id="SKA71231.1"/>
    </source>
</evidence>
<keyword evidence="1 2" id="KW-0732">Signal</keyword>
<dbReference type="STRING" id="1121442.SAMN02745702_01438"/>
<reference evidence="3 4" key="1">
    <citation type="submission" date="2017-02" db="EMBL/GenBank/DDBJ databases">
        <authorList>
            <person name="Peterson S.W."/>
        </authorList>
    </citation>
    <scope>NUCLEOTIDE SEQUENCE [LARGE SCALE GENOMIC DNA]</scope>
    <source>
        <strain evidence="3 4">DSM 18034</strain>
    </source>
</reference>
<proteinExistence type="predicted"/>
<feature type="chain" id="PRO_5013069396" evidence="2">
    <location>
        <begin position="32"/>
        <end position="228"/>
    </location>
</feature>